<reference evidence="3" key="1">
    <citation type="submission" date="2022-10" db="EMBL/GenBank/DDBJ databases">
        <title>Genome assembly of Pristionchus species.</title>
        <authorList>
            <person name="Yoshida K."/>
            <person name="Sommer R.J."/>
        </authorList>
    </citation>
    <scope>NUCLEOTIDE SEQUENCE [LARGE SCALE GENOMIC DNA]</scope>
    <source>
        <strain evidence="3">RS5460</strain>
    </source>
</reference>
<feature type="compositionally biased region" description="Polar residues" evidence="1">
    <location>
        <begin position="61"/>
        <end position="70"/>
    </location>
</feature>
<evidence type="ECO:0000256" key="1">
    <source>
        <dbReference type="SAM" id="MobiDB-lite"/>
    </source>
</evidence>
<evidence type="ECO:0000313" key="3">
    <source>
        <dbReference type="Proteomes" id="UP001328107"/>
    </source>
</evidence>
<keyword evidence="3" id="KW-1185">Reference proteome</keyword>
<protein>
    <submittedName>
        <fullName evidence="2">Uncharacterized protein</fullName>
    </submittedName>
</protein>
<proteinExistence type="predicted"/>
<dbReference type="AlphaFoldDB" id="A0AAN5CFH5"/>
<sequence length="78" mass="8035">GGEEEDEPGCSGRSNAYSSPSSPYHSVPIPSYQGTSVVVNAEPSGTDDRAGASLADDSPAFQASATTSNPYRRPSSRN</sequence>
<name>A0AAN5CFH5_9BILA</name>
<accession>A0AAN5CFH5</accession>
<dbReference type="Proteomes" id="UP001328107">
    <property type="component" value="Unassembled WGS sequence"/>
</dbReference>
<evidence type="ECO:0000313" key="2">
    <source>
        <dbReference type="EMBL" id="GMR40041.1"/>
    </source>
</evidence>
<feature type="region of interest" description="Disordered" evidence="1">
    <location>
        <begin position="1"/>
        <end position="78"/>
    </location>
</feature>
<organism evidence="2 3">
    <name type="scientific">Pristionchus mayeri</name>
    <dbReference type="NCBI Taxonomy" id="1317129"/>
    <lineage>
        <taxon>Eukaryota</taxon>
        <taxon>Metazoa</taxon>
        <taxon>Ecdysozoa</taxon>
        <taxon>Nematoda</taxon>
        <taxon>Chromadorea</taxon>
        <taxon>Rhabditida</taxon>
        <taxon>Rhabditina</taxon>
        <taxon>Diplogasteromorpha</taxon>
        <taxon>Diplogasteroidea</taxon>
        <taxon>Neodiplogasteridae</taxon>
        <taxon>Pristionchus</taxon>
    </lineage>
</organism>
<gene>
    <name evidence="2" type="ORF">PMAYCL1PPCAC_10236</name>
</gene>
<feature type="non-terminal residue" evidence="2">
    <location>
        <position position="1"/>
    </location>
</feature>
<dbReference type="EMBL" id="BTRK01000003">
    <property type="protein sequence ID" value="GMR40041.1"/>
    <property type="molecule type" value="Genomic_DNA"/>
</dbReference>
<feature type="compositionally biased region" description="Low complexity" evidence="1">
    <location>
        <begin position="11"/>
        <end position="32"/>
    </location>
</feature>
<comment type="caution">
    <text evidence="2">The sequence shown here is derived from an EMBL/GenBank/DDBJ whole genome shotgun (WGS) entry which is preliminary data.</text>
</comment>